<name>A0A9P3G232_9APHY</name>
<gene>
    <name evidence="2" type="ORF">PsYK624_023450</name>
</gene>
<protein>
    <submittedName>
        <fullName evidence="2">Uncharacterized protein</fullName>
    </submittedName>
</protein>
<sequence>MSYRHSRADEMPLTPIRYPNQYEPDELDTAAALIHTRTVPARWSPSQLYASAEVGYASPSDVEWYDPWANVPLQKHAAVPESTAFASPQYNPYLATGYTHSDRKRSSSCFSLSGQSTPGLSWRDSSCSPLSFIDDPAFPPVPHAEPMCFSAAVGSTSQLLTSSPHLSPAGQPPPFAFPGAQAYDCAAYTLAPQPAFEVPTVDEVLAHEEHWPELFLREPYAALPPLPAPAALPPAPPHTPQSLQAAAPQELPELQHPKPWRPYVPSWQTATEFDLAQFVPPQPAPPAACTADVPPCQAGPSWVLPSLGETAAVHHADGRGHGPGVAEDEEDEGGCASEDEVEELMDLEWTPEDQGAFAYAQLESPAHHPYAGGPTATRFGAATLPPMHRNVPQLLPPDSLLYQPIRFSVASNWTSADPNPYAYTHCS</sequence>
<dbReference type="EMBL" id="BPQB01000003">
    <property type="protein sequence ID" value="GJE86265.1"/>
    <property type="molecule type" value="Genomic_DNA"/>
</dbReference>
<dbReference type="AlphaFoldDB" id="A0A9P3G232"/>
<evidence type="ECO:0000313" key="3">
    <source>
        <dbReference type="Proteomes" id="UP000703269"/>
    </source>
</evidence>
<organism evidence="2 3">
    <name type="scientific">Phanerochaete sordida</name>
    <dbReference type="NCBI Taxonomy" id="48140"/>
    <lineage>
        <taxon>Eukaryota</taxon>
        <taxon>Fungi</taxon>
        <taxon>Dikarya</taxon>
        <taxon>Basidiomycota</taxon>
        <taxon>Agaricomycotina</taxon>
        <taxon>Agaricomycetes</taxon>
        <taxon>Polyporales</taxon>
        <taxon>Phanerochaetaceae</taxon>
        <taxon>Phanerochaete</taxon>
    </lineage>
</organism>
<dbReference type="Proteomes" id="UP000703269">
    <property type="component" value="Unassembled WGS sequence"/>
</dbReference>
<evidence type="ECO:0000256" key="1">
    <source>
        <dbReference type="SAM" id="MobiDB-lite"/>
    </source>
</evidence>
<evidence type="ECO:0000313" key="2">
    <source>
        <dbReference type="EMBL" id="GJE86265.1"/>
    </source>
</evidence>
<comment type="caution">
    <text evidence="2">The sequence shown here is derived from an EMBL/GenBank/DDBJ whole genome shotgun (WGS) entry which is preliminary data.</text>
</comment>
<proteinExistence type="predicted"/>
<feature type="region of interest" description="Disordered" evidence="1">
    <location>
        <begin position="227"/>
        <end position="246"/>
    </location>
</feature>
<feature type="compositionally biased region" description="Pro residues" evidence="1">
    <location>
        <begin position="227"/>
        <end position="239"/>
    </location>
</feature>
<accession>A0A9P3G232</accession>
<reference evidence="2 3" key="1">
    <citation type="submission" date="2021-08" db="EMBL/GenBank/DDBJ databases">
        <title>Draft Genome Sequence of Phanerochaete sordida strain YK-624.</title>
        <authorList>
            <person name="Mori T."/>
            <person name="Dohra H."/>
            <person name="Suzuki T."/>
            <person name="Kawagishi H."/>
            <person name="Hirai H."/>
        </authorList>
    </citation>
    <scope>NUCLEOTIDE SEQUENCE [LARGE SCALE GENOMIC DNA]</scope>
    <source>
        <strain evidence="2 3">YK-624</strain>
    </source>
</reference>
<keyword evidence="3" id="KW-1185">Reference proteome</keyword>
<dbReference type="OrthoDB" id="2802904at2759"/>